<evidence type="ECO:0000259" key="1">
    <source>
        <dbReference type="Pfam" id="PF20150"/>
    </source>
</evidence>
<dbReference type="PANTHER" id="PTHR35910:SF6">
    <property type="entry name" value="2EXR DOMAIN-CONTAINING PROTEIN"/>
    <property type="match status" value="1"/>
</dbReference>
<comment type="caution">
    <text evidence="2">The sequence shown here is derived from an EMBL/GenBank/DDBJ whole genome shotgun (WGS) entry which is preliminary data.</text>
</comment>
<feature type="domain" description="2EXR" evidence="1">
    <location>
        <begin position="8"/>
        <end position="88"/>
    </location>
</feature>
<evidence type="ECO:0000313" key="3">
    <source>
        <dbReference type="Proteomes" id="UP000178129"/>
    </source>
</evidence>
<dbReference type="Proteomes" id="UP000178129">
    <property type="component" value="Unassembled WGS sequence"/>
</dbReference>
<dbReference type="AlphaFoldDB" id="A0A1E1KRD3"/>
<sequence>MPPRLTSFPQFPKLPTEIRFMIWNLSLEARTVEIQWTENRGFFTRVLTPVALRVCHDSRDAVKSQYPHCFGNVIYKPVTAFNFSLDTLYVDHDLQDQALHFLGSLSAKEVAKVKYLAVDDILNEDFELGGDMEWDLLTAYRKLAANMPALEEYHLVSNVAYCVEDGVNDGDGPMELYEDWPEGVRRQHYCGPEMWIGDEEPSFSCDHDELPAHTKELAGLKVPKTGAIWGWRPLKK</sequence>
<reference evidence="3" key="1">
    <citation type="submission" date="2016-03" db="EMBL/GenBank/DDBJ databases">
        <authorList>
            <person name="Ploux O."/>
        </authorList>
    </citation>
    <scope>NUCLEOTIDE SEQUENCE [LARGE SCALE GENOMIC DNA]</scope>
    <source>
        <strain evidence="3">UK7</strain>
    </source>
</reference>
<protein>
    <recommendedName>
        <fullName evidence="1">2EXR domain-containing protein</fullName>
    </recommendedName>
</protein>
<dbReference type="EMBL" id="FJUW01000020">
    <property type="protein sequence ID" value="CZT00571.1"/>
    <property type="molecule type" value="Genomic_DNA"/>
</dbReference>
<accession>A0A1E1KRD3</accession>
<dbReference type="Pfam" id="PF20150">
    <property type="entry name" value="2EXR"/>
    <property type="match status" value="1"/>
</dbReference>
<proteinExistence type="predicted"/>
<gene>
    <name evidence="2" type="ORF">RCO7_03014</name>
</gene>
<keyword evidence="3" id="KW-1185">Reference proteome</keyword>
<evidence type="ECO:0000313" key="2">
    <source>
        <dbReference type="EMBL" id="CZT00571.1"/>
    </source>
</evidence>
<name>A0A1E1KRD3_9HELO</name>
<dbReference type="InParanoid" id="A0A1E1KRD3"/>
<organism evidence="2 3">
    <name type="scientific">Rhynchosporium graminicola</name>
    <dbReference type="NCBI Taxonomy" id="2792576"/>
    <lineage>
        <taxon>Eukaryota</taxon>
        <taxon>Fungi</taxon>
        <taxon>Dikarya</taxon>
        <taxon>Ascomycota</taxon>
        <taxon>Pezizomycotina</taxon>
        <taxon>Leotiomycetes</taxon>
        <taxon>Helotiales</taxon>
        <taxon>Ploettnerulaceae</taxon>
        <taxon>Rhynchosporium</taxon>
    </lineage>
</organism>
<dbReference type="InterPro" id="IPR045518">
    <property type="entry name" value="2EXR"/>
</dbReference>
<dbReference type="PANTHER" id="PTHR35910">
    <property type="entry name" value="2EXR DOMAIN-CONTAINING PROTEIN"/>
    <property type="match status" value="1"/>
</dbReference>